<accession>A0A7X0H5Q2</accession>
<dbReference type="EMBL" id="JACHGY010000001">
    <property type="protein sequence ID" value="MBB6429628.1"/>
    <property type="molecule type" value="Genomic_DNA"/>
</dbReference>
<reference evidence="4 5" key="1">
    <citation type="submission" date="2020-08" db="EMBL/GenBank/DDBJ databases">
        <title>Genomic Encyclopedia of Type Strains, Phase IV (KMG-IV): sequencing the most valuable type-strain genomes for metagenomic binning, comparative biology and taxonomic classification.</title>
        <authorList>
            <person name="Goeker M."/>
        </authorList>
    </citation>
    <scope>NUCLEOTIDE SEQUENCE [LARGE SCALE GENOMIC DNA]</scope>
    <source>
        <strain evidence="4 5">DSM 103725</strain>
    </source>
</reference>
<keyword evidence="5" id="KW-1185">Reference proteome</keyword>
<gene>
    <name evidence="4" type="ORF">HNQ40_001434</name>
</gene>
<feature type="coiled-coil region" evidence="1">
    <location>
        <begin position="954"/>
        <end position="1014"/>
    </location>
</feature>
<feature type="coiled-coil region" evidence="1">
    <location>
        <begin position="842"/>
        <end position="877"/>
    </location>
</feature>
<dbReference type="Proteomes" id="UP000541810">
    <property type="component" value="Unassembled WGS sequence"/>
</dbReference>
<dbReference type="RefSeq" id="WP_184677200.1">
    <property type="nucleotide sequence ID" value="NZ_JACHGY010000001.1"/>
</dbReference>
<keyword evidence="1" id="KW-0175">Coiled coil</keyword>
<feature type="region of interest" description="Disordered" evidence="2">
    <location>
        <begin position="1099"/>
        <end position="1127"/>
    </location>
</feature>
<feature type="compositionally biased region" description="Polar residues" evidence="2">
    <location>
        <begin position="777"/>
        <end position="789"/>
    </location>
</feature>
<keyword evidence="3" id="KW-0472">Membrane</keyword>
<feature type="transmembrane region" description="Helical" evidence="3">
    <location>
        <begin position="151"/>
        <end position="168"/>
    </location>
</feature>
<evidence type="ECO:0008006" key="6">
    <source>
        <dbReference type="Google" id="ProtNLM"/>
    </source>
</evidence>
<evidence type="ECO:0000256" key="2">
    <source>
        <dbReference type="SAM" id="MobiDB-lite"/>
    </source>
</evidence>
<evidence type="ECO:0000313" key="5">
    <source>
        <dbReference type="Proteomes" id="UP000541810"/>
    </source>
</evidence>
<dbReference type="AlphaFoldDB" id="A0A7X0H5Q2"/>
<sequence>MQHIARQLEQVRRRGRVLLVLQRLAQAVAVVLPVLIVLGVVDFGLRLPGWMRGVIGLVLLALGLSWLVRRLTAAWRFGPSLSALALRVEAMVPHLSGLLTSSLEFGLAPERYASPASTAAMAQATVAKAEQELAGVRVGQIVNLEPTRKRAMWLVGAVALFGIVAASAPTHSAIAASRWLMPWSDTAWPKRTQVSGGELPAAAAIDSPVEFSASVGRGFRPGMRVWLNLQSVDVQGQPTGALSPQRLLMTEQLISANVEETDSETPGEFKLQWRAPADLVRQVSSGDAASAKVQAWFEAGDDLTEPQVLTLVARPALQSVVAEVEPPAYAAGLAAPQTVALHEQSQRIASVTMLAGAQVQLTLGLNKPLPAEALEPEVLVPGLVSIPDLVIDQLDPRSVVLGFTLNETTQTPITLTDAHGLTQATERLVRFEALEDRQPAVTILEPSADASVLATALLPVSAQASDDVGIRALTMHAEHPDRVEVEDAVDPNQPGKRLPLAEEVARSEQLAAEATLDLSTLPLRVGDVVTVHASAQDVFELNGFRHDTAQATPRRLNIIDPNTLIDQVRADLAGVRQQAQRLELQQEQLIKRLEDDNPARLQSEQARVTRAVESQRQQLSRVQDRLRLNRLNDATLDELIRQADALAEQAQQASEQAQEDLQDAAEAQSSGDAEDAGDSDAQQAKAEASQQQAEARERLEDLAKLLDQGRDALGLKLELARLKAEQEALAQDTRELLPRTAGQPMDQLSEEMQQALQELAERQEALAEQAQDAVERLQSSAESLAQQGESDQDRAAAEAMAEAAAVAQRQGLGQQMSQAQQGLEQNQLSQAGSSQMQSLDTLDQMMQQLGEQDELRQELLRRRLLALEEQLRRLIEGQTLANVALEATPADASVEELANLAPDQSNLWVRTIAVQTEAEADQETAEIAPIVAKAVEAQAAALTGLRGGGREDAQAGQRVALERLEEALAKVQEKQAENEQDQTQQERDELRQKYLELAQQQKELNSETAELLKEVPLSRKTRAALRGLAKSQNEIGDAAAELGNKVAKTVVFQKTHEMIDTASGEAAGKLSRGQGDSRVLRQQRQTALLLETMAEALDQSGGPQEFAEGGSSSGGGGGGPQPLIPPAAELKLLRGVQQSVYDETRALADTVRTQPTDEQAELLTDLSGQQRELSGLGQRLIQQMQQQQQPGAPAP</sequence>
<feature type="region of interest" description="Disordered" evidence="2">
    <location>
        <begin position="1171"/>
        <end position="1195"/>
    </location>
</feature>
<protein>
    <recommendedName>
        <fullName evidence="6">DUF4175 domain-containing protein</fullName>
    </recommendedName>
</protein>
<feature type="coiled-coil region" evidence="1">
    <location>
        <begin position="565"/>
        <end position="596"/>
    </location>
</feature>
<comment type="caution">
    <text evidence="4">The sequence shown here is derived from an EMBL/GenBank/DDBJ whole genome shotgun (WGS) entry which is preliminary data.</text>
</comment>
<organism evidence="4 5">
    <name type="scientific">Algisphaera agarilytica</name>
    <dbReference type="NCBI Taxonomy" id="1385975"/>
    <lineage>
        <taxon>Bacteria</taxon>
        <taxon>Pseudomonadati</taxon>
        <taxon>Planctomycetota</taxon>
        <taxon>Phycisphaerae</taxon>
        <taxon>Phycisphaerales</taxon>
        <taxon>Phycisphaeraceae</taxon>
        <taxon>Algisphaera</taxon>
    </lineage>
</organism>
<proteinExistence type="predicted"/>
<keyword evidence="3" id="KW-1133">Transmembrane helix</keyword>
<feature type="transmembrane region" description="Helical" evidence="3">
    <location>
        <begin position="20"/>
        <end position="41"/>
    </location>
</feature>
<feature type="transmembrane region" description="Helical" evidence="3">
    <location>
        <begin position="47"/>
        <end position="68"/>
    </location>
</feature>
<feature type="region of interest" description="Disordered" evidence="2">
    <location>
        <begin position="650"/>
        <end position="696"/>
    </location>
</feature>
<keyword evidence="3" id="KW-0812">Transmembrane</keyword>
<evidence type="ECO:0000256" key="3">
    <source>
        <dbReference type="SAM" id="Phobius"/>
    </source>
</evidence>
<feature type="compositionally biased region" description="Low complexity" evidence="2">
    <location>
        <begin position="679"/>
        <end position="693"/>
    </location>
</feature>
<evidence type="ECO:0000313" key="4">
    <source>
        <dbReference type="EMBL" id="MBB6429628.1"/>
    </source>
</evidence>
<name>A0A7X0H5Q2_9BACT</name>
<feature type="region of interest" description="Disordered" evidence="2">
    <location>
        <begin position="763"/>
        <end position="802"/>
    </location>
</feature>
<feature type="compositionally biased region" description="Gly residues" evidence="2">
    <location>
        <begin position="1111"/>
        <end position="1120"/>
    </location>
</feature>
<evidence type="ECO:0000256" key="1">
    <source>
        <dbReference type="SAM" id="Coils"/>
    </source>
</evidence>